<dbReference type="EMBL" id="JACHID010000004">
    <property type="protein sequence ID" value="MBB5021592.1"/>
    <property type="molecule type" value="Genomic_DNA"/>
</dbReference>
<dbReference type="PROSITE" id="PS50005">
    <property type="entry name" value="TPR"/>
    <property type="match status" value="2"/>
</dbReference>
<evidence type="ECO:0000256" key="1">
    <source>
        <dbReference type="PROSITE-ProRule" id="PRU00339"/>
    </source>
</evidence>
<evidence type="ECO:0000313" key="3">
    <source>
        <dbReference type="EMBL" id="MBB5021592.1"/>
    </source>
</evidence>
<dbReference type="Pfam" id="PF13432">
    <property type="entry name" value="TPR_16"/>
    <property type="match status" value="1"/>
</dbReference>
<dbReference type="Proteomes" id="UP000528322">
    <property type="component" value="Unassembled WGS sequence"/>
</dbReference>
<feature type="repeat" description="TPR" evidence="1">
    <location>
        <begin position="38"/>
        <end position="71"/>
    </location>
</feature>
<keyword evidence="4" id="KW-1185">Reference proteome</keyword>
<dbReference type="InterPro" id="IPR011990">
    <property type="entry name" value="TPR-like_helical_dom_sf"/>
</dbReference>
<proteinExistence type="predicted"/>
<gene>
    <name evidence="3" type="ORF">HNR37_000904</name>
</gene>
<evidence type="ECO:0000313" key="4">
    <source>
        <dbReference type="Proteomes" id="UP000528322"/>
    </source>
</evidence>
<name>A0A7W7Y3X0_9BACT</name>
<dbReference type="SMART" id="SM00028">
    <property type="entry name" value="TPR"/>
    <property type="match status" value="5"/>
</dbReference>
<accession>A0A7W7Y3X0</accession>
<keyword evidence="1" id="KW-0802">TPR repeat</keyword>
<protein>
    <submittedName>
        <fullName evidence="3">Tetratricopeptide (TPR) repeat protein</fullName>
    </submittedName>
</protein>
<comment type="caution">
    <text evidence="3">The sequence shown here is derived from an EMBL/GenBank/DDBJ whole genome shotgun (WGS) entry which is preliminary data.</text>
</comment>
<evidence type="ECO:0000256" key="2">
    <source>
        <dbReference type="SAM" id="Coils"/>
    </source>
</evidence>
<organism evidence="3 4">
    <name type="scientific">Desulfurispira natronophila</name>
    <dbReference type="NCBI Taxonomy" id="682562"/>
    <lineage>
        <taxon>Bacteria</taxon>
        <taxon>Pseudomonadati</taxon>
        <taxon>Chrysiogenota</taxon>
        <taxon>Chrysiogenia</taxon>
        <taxon>Chrysiogenales</taxon>
        <taxon>Chrysiogenaceae</taxon>
        <taxon>Desulfurispira</taxon>
    </lineage>
</organism>
<dbReference type="Gene3D" id="1.25.40.10">
    <property type="entry name" value="Tetratricopeptide repeat domain"/>
    <property type="match status" value="2"/>
</dbReference>
<dbReference type="InterPro" id="IPR019734">
    <property type="entry name" value="TPR_rpt"/>
</dbReference>
<dbReference type="AlphaFoldDB" id="A0A7W7Y3X0"/>
<reference evidence="3 4" key="1">
    <citation type="submission" date="2020-08" db="EMBL/GenBank/DDBJ databases">
        <title>Genomic Encyclopedia of Type Strains, Phase IV (KMG-IV): sequencing the most valuable type-strain genomes for metagenomic binning, comparative biology and taxonomic classification.</title>
        <authorList>
            <person name="Goeker M."/>
        </authorList>
    </citation>
    <scope>NUCLEOTIDE SEQUENCE [LARGE SCALE GENOMIC DNA]</scope>
    <source>
        <strain evidence="3 4">DSM 22071</strain>
    </source>
</reference>
<keyword evidence="2" id="KW-0175">Coiled coil</keyword>
<feature type="coiled-coil region" evidence="2">
    <location>
        <begin position="199"/>
        <end position="226"/>
    </location>
</feature>
<dbReference type="PANTHER" id="PTHR12558:SF13">
    <property type="entry name" value="CELL DIVISION CYCLE PROTEIN 27 HOMOLOG"/>
    <property type="match status" value="1"/>
</dbReference>
<feature type="repeat" description="TPR" evidence="1">
    <location>
        <begin position="119"/>
        <end position="152"/>
    </location>
</feature>
<dbReference type="PANTHER" id="PTHR12558">
    <property type="entry name" value="CELL DIVISION CYCLE 16,23,27"/>
    <property type="match status" value="1"/>
</dbReference>
<dbReference type="RefSeq" id="WP_183730547.1">
    <property type="nucleotide sequence ID" value="NZ_JACHID010000004.1"/>
</dbReference>
<sequence length="498" mass="57213">MSTSNSLYALGESAYARREYHAAVDYFLQETRNNPGWLRPWMSLGMILLAQGRFDECRYYMEQALHDNPHSPMLHMLLADSHLNLDEYELANQNYLRTMELLDSGNSETGHLDPAAVRLQVHRSLGDCCMMLEQDDEAIKHFQHAIELGDNGAELQHKLTLIYIENTRFDEAEVILEKLLANDPENPTSHQLSGYLTGCQRHNEALNEALEELQLYKDRFELAENVFKRLDKGSDRIMRRLHPRSGAVAGVGRIVKDSQKEFQKALRRMERENSVDAGELAEELIHSLMPHFKTHDELLEEVQNDVRTAVGSCWQMMGEDSRRLLIQAFYLEERYAQARFSSGLTGIQYCFVLEREIKRHLFAPFRESFLQNRPRKRESFKIMAFYLEDRINLSLGQMASVLTALQDSNPNILSPAMESFRSFVKAHLKNGLQLINSDFPRQVNDLAINYRNCWAHGEDLHPEAARECRAIVLGEPGVQAGLLEVFLCEITIPAGKEL</sequence>
<dbReference type="SUPFAM" id="SSF48452">
    <property type="entry name" value="TPR-like"/>
    <property type="match status" value="1"/>
</dbReference>